<protein>
    <submittedName>
        <fullName evidence="1">Uncharacterized protein</fullName>
    </submittedName>
</protein>
<sequence length="49" mass="5986">MRYPLDELLDKRSIILLKIERIPNKRDKLQKEYEDYTGAILEYEDDKIT</sequence>
<accession>A0A0F8Z424</accession>
<dbReference type="EMBL" id="LAZR01065799">
    <property type="protein sequence ID" value="KKK54826.1"/>
    <property type="molecule type" value="Genomic_DNA"/>
</dbReference>
<feature type="non-terminal residue" evidence="1">
    <location>
        <position position="49"/>
    </location>
</feature>
<organism evidence="1">
    <name type="scientific">marine sediment metagenome</name>
    <dbReference type="NCBI Taxonomy" id="412755"/>
    <lineage>
        <taxon>unclassified sequences</taxon>
        <taxon>metagenomes</taxon>
        <taxon>ecological metagenomes</taxon>
    </lineage>
</organism>
<name>A0A0F8Z424_9ZZZZ</name>
<evidence type="ECO:0000313" key="1">
    <source>
        <dbReference type="EMBL" id="KKK54826.1"/>
    </source>
</evidence>
<proteinExistence type="predicted"/>
<reference evidence="1" key="1">
    <citation type="journal article" date="2015" name="Nature">
        <title>Complex archaea that bridge the gap between prokaryotes and eukaryotes.</title>
        <authorList>
            <person name="Spang A."/>
            <person name="Saw J.H."/>
            <person name="Jorgensen S.L."/>
            <person name="Zaremba-Niedzwiedzka K."/>
            <person name="Martijn J."/>
            <person name="Lind A.E."/>
            <person name="van Eijk R."/>
            <person name="Schleper C."/>
            <person name="Guy L."/>
            <person name="Ettema T.J."/>
        </authorList>
    </citation>
    <scope>NUCLEOTIDE SEQUENCE</scope>
</reference>
<dbReference type="AlphaFoldDB" id="A0A0F8Z424"/>
<gene>
    <name evidence="1" type="ORF">LCGC14_3080800</name>
</gene>
<comment type="caution">
    <text evidence="1">The sequence shown here is derived from an EMBL/GenBank/DDBJ whole genome shotgun (WGS) entry which is preliminary data.</text>
</comment>